<feature type="domain" description="Retroviral polymerase SH3-like" evidence="2">
    <location>
        <begin position="81"/>
        <end position="116"/>
    </location>
</feature>
<reference evidence="3" key="2">
    <citation type="submission" date="2022-01" db="EMBL/GenBank/DDBJ databases">
        <authorList>
            <person name="Yamashiro T."/>
            <person name="Shiraishi A."/>
            <person name="Satake H."/>
            <person name="Nakayama K."/>
        </authorList>
    </citation>
    <scope>NUCLEOTIDE SEQUENCE</scope>
</reference>
<accession>A0ABQ5BZ61</accession>
<sequence length="162" mass="18392">MAIEESKDLTSLSLDELIMNLKVHEMIIKKDFEIVKSKVERKSIALKAKKESSDEESSNSNGEEDDEKIKNETCFLAHDSGYSQNSKAYIILNKHTRKVEKSLNATFDETPPPSKTSPLVDDDLDEEEAIRENEKTNLENIVENETLEIDEIVNIKESGNHP</sequence>
<gene>
    <name evidence="3" type="ORF">Tco_0878003</name>
</gene>
<reference evidence="3" key="1">
    <citation type="journal article" date="2022" name="Int. J. Mol. Sci.">
        <title>Draft Genome of Tanacetum Coccineum: Genomic Comparison of Closely Related Tanacetum-Family Plants.</title>
        <authorList>
            <person name="Yamashiro T."/>
            <person name="Shiraishi A."/>
            <person name="Nakayama K."/>
            <person name="Satake H."/>
        </authorList>
    </citation>
    <scope>NUCLEOTIDE SEQUENCE</scope>
</reference>
<feature type="region of interest" description="Disordered" evidence="1">
    <location>
        <begin position="102"/>
        <end position="123"/>
    </location>
</feature>
<dbReference type="Pfam" id="PF25597">
    <property type="entry name" value="SH3_retrovirus"/>
    <property type="match status" value="1"/>
</dbReference>
<keyword evidence="4" id="KW-1185">Reference proteome</keyword>
<evidence type="ECO:0000259" key="2">
    <source>
        <dbReference type="Pfam" id="PF25597"/>
    </source>
</evidence>
<feature type="region of interest" description="Disordered" evidence="1">
    <location>
        <begin position="45"/>
        <end position="72"/>
    </location>
</feature>
<evidence type="ECO:0000313" key="3">
    <source>
        <dbReference type="EMBL" id="GJT19297.1"/>
    </source>
</evidence>
<evidence type="ECO:0000256" key="1">
    <source>
        <dbReference type="SAM" id="MobiDB-lite"/>
    </source>
</evidence>
<name>A0ABQ5BZ61_9ASTR</name>
<dbReference type="InterPro" id="IPR057670">
    <property type="entry name" value="SH3_retrovirus"/>
</dbReference>
<dbReference type="EMBL" id="BQNB010013705">
    <property type="protein sequence ID" value="GJT19297.1"/>
    <property type="molecule type" value="Genomic_DNA"/>
</dbReference>
<feature type="compositionally biased region" description="Acidic residues" evidence="1">
    <location>
        <begin position="53"/>
        <end position="66"/>
    </location>
</feature>
<dbReference type="Proteomes" id="UP001151760">
    <property type="component" value="Unassembled WGS sequence"/>
</dbReference>
<protein>
    <recommendedName>
        <fullName evidence="2">Retroviral polymerase SH3-like domain-containing protein</fullName>
    </recommendedName>
</protein>
<proteinExistence type="predicted"/>
<comment type="caution">
    <text evidence="3">The sequence shown here is derived from an EMBL/GenBank/DDBJ whole genome shotgun (WGS) entry which is preliminary data.</text>
</comment>
<evidence type="ECO:0000313" key="4">
    <source>
        <dbReference type="Proteomes" id="UP001151760"/>
    </source>
</evidence>
<organism evidence="3 4">
    <name type="scientific">Tanacetum coccineum</name>
    <dbReference type="NCBI Taxonomy" id="301880"/>
    <lineage>
        <taxon>Eukaryota</taxon>
        <taxon>Viridiplantae</taxon>
        <taxon>Streptophyta</taxon>
        <taxon>Embryophyta</taxon>
        <taxon>Tracheophyta</taxon>
        <taxon>Spermatophyta</taxon>
        <taxon>Magnoliopsida</taxon>
        <taxon>eudicotyledons</taxon>
        <taxon>Gunneridae</taxon>
        <taxon>Pentapetalae</taxon>
        <taxon>asterids</taxon>
        <taxon>campanulids</taxon>
        <taxon>Asterales</taxon>
        <taxon>Asteraceae</taxon>
        <taxon>Asteroideae</taxon>
        <taxon>Anthemideae</taxon>
        <taxon>Anthemidinae</taxon>
        <taxon>Tanacetum</taxon>
    </lineage>
</organism>